<accession>A0A090ETE3</accession>
<proteinExistence type="predicted"/>
<organism evidence="2 3">
    <name type="scientific">Mesorhizobium plurifarium</name>
    <dbReference type="NCBI Taxonomy" id="69974"/>
    <lineage>
        <taxon>Bacteria</taxon>
        <taxon>Pseudomonadati</taxon>
        <taxon>Pseudomonadota</taxon>
        <taxon>Alphaproteobacteria</taxon>
        <taxon>Hyphomicrobiales</taxon>
        <taxon>Phyllobacteriaceae</taxon>
        <taxon>Mesorhizobium</taxon>
    </lineage>
</organism>
<dbReference type="AlphaFoldDB" id="A0A090ETE3"/>
<evidence type="ECO:0000256" key="1">
    <source>
        <dbReference type="SAM" id="MobiDB-lite"/>
    </source>
</evidence>
<gene>
    <name evidence="2" type="ORF">MPLDJ20_190112</name>
</gene>
<sequence length="113" mass="11931">MSTAKRDETPEQLFERVSLRLRTVGLESAVEALIAVCTEKGSPMPARATAGVALLRANGMLVDKSDGGKKAKAPHEMTGDELQAEIDRLKRSAQHVQAGNPDVSDDGAGGAFE</sequence>
<feature type="region of interest" description="Disordered" evidence="1">
    <location>
        <begin position="92"/>
        <end position="113"/>
    </location>
</feature>
<evidence type="ECO:0000313" key="3">
    <source>
        <dbReference type="Proteomes" id="UP000046373"/>
    </source>
</evidence>
<dbReference type="GeneID" id="31890174"/>
<reference evidence="2 3" key="1">
    <citation type="submission" date="2014-08" db="EMBL/GenBank/DDBJ databases">
        <authorList>
            <person name="Moulin Lionel"/>
        </authorList>
    </citation>
    <scope>NUCLEOTIDE SEQUENCE [LARGE SCALE GENOMIC DNA]</scope>
</reference>
<evidence type="ECO:0000313" key="2">
    <source>
        <dbReference type="EMBL" id="CDX34713.1"/>
    </source>
</evidence>
<protein>
    <submittedName>
        <fullName evidence="2">Uncharacterized protein</fullName>
    </submittedName>
</protein>
<name>A0A090ETE3_MESPL</name>
<dbReference type="Proteomes" id="UP000046373">
    <property type="component" value="Unassembled WGS sequence"/>
</dbReference>
<dbReference type="EMBL" id="CCNB01000011">
    <property type="protein sequence ID" value="CDX34713.1"/>
    <property type="molecule type" value="Genomic_DNA"/>
</dbReference>